<dbReference type="AlphaFoldDB" id="A0A9W7AGG7"/>
<dbReference type="Proteomes" id="UP001162640">
    <property type="component" value="Unassembled WGS sequence"/>
</dbReference>
<keyword evidence="1" id="KW-0732">Signal</keyword>
<evidence type="ECO:0000313" key="3">
    <source>
        <dbReference type="Proteomes" id="UP001162640"/>
    </source>
</evidence>
<proteinExistence type="predicted"/>
<feature type="signal peptide" evidence="1">
    <location>
        <begin position="1"/>
        <end position="20"/>
    </location>
</feature>
<comment type="caution">
    <text evidence="2">The sequence shown here is derived from an EMBL/GenBank/DDBJ whole genome shotgun (WGS) entry which is preliminary data.</text>
</comment>
<organism evidence="2 3">
    <name type="scientific">Triparma laevis f. inornata</name>
    <dbReference type="NCBI Taxonomy" id="1714386"/>
    <lineage>
        <taxon>Eukaryota</taxon>
        <taxon>Sar</taxon>
        <taxon>Stramenopiles</taxon>
        <taxon>Ochrophyta</taxon>
        <taxon>Bolidophyceae</taxon>
        <taxon>Parmales</taxon>
        <taxon>Triparmaceae</taxon>
        <taxon>Triparma</taxon>
    </lineage>
</organism>
<accession>A0A9W7AGG7</accession>
<evidence type="ECO:0000313" key="2">
    <source>
        <dbReference type="EMBL" id="GMH67330.1"/>
    </source>
</evidence>
<evidence type="ECO:0000256" key="1">
    <source>
        <dbReference type="SAM" id="SignalP"/>
    </source>
</evidence>
<reference evidence="3" key="1">
    <citation type="journal article" date="2023" name="Commun. Biol.">
        <title>Genome analysis of Parmales, the sister group of diatoms, reveals the evolutionary specialization of diatoms from phago-mixotrophs to photoautotrophs.</title>
        <authorList>
            <person name="Ban H."/>
            <person name="Sato S."/>
            <person name="Yoshikawa S."/>
            <person name="Yamada K."/>
            <person name="Nakamura Y."/>
            <person name="Ichinomiya M."/>
            <person name="Sato N."/>
            <person name="Blanc-Mathieu R."/>
            <person name="Endo H."/>
            <person name="Kuwata A."/>
            <person name="Ogata H."/>
        </authorList>
    </citation>
    <scope>NUCLEOTIDE SEQUENCE [LARGE SCALE GENOMIC DNA]</scope>
</reference>
<gene>
    <name evidence="2" type="ORF">TL16_g04649</name>
</gene>
<dbReference type="EMBL" id="BLQM01000130">
    <property type="protein sequence ID" value="GMH67330.1"/>
    <property type="molecule type" value="Genomic_DNA"/>
</dbReference>
<feature type="chain" id="PRO_5040813020" evidence="1">
    <location>
        <begin position="21"/>
        <end position="124"/>
    </location>
</feature>
<name>A0A9W7AGG7_9STRA</name>
<protein>
    <submittedName>
        <fullName evidence="2">Uncharacterized protein</fullName>
    </submittedName>
</protein>
<sequence length="124" mass="14033">MFPSTPTILTLLYFLPALLALKVSTEIGEEGPKVCVWSENIVPENVAAMCQHRGLYYIAGQFNRFGYEEAKSFVVLDEEFKIQFIGQVGSNSRLELVLQQEVSLTLRVNLRATLRATIFLLYKS</sequence>